<protein>
    <submittedName>
        <fullName evidence="2">Aminodeoxychorismate synthase component I</fullName>
        <ecNumber evidence="2">2.6.1.85</ecNumber>
    </submittedName>
</protein>
<dbReference type="Gene3D" id="3.30.470.10">
    <property type="match status" value="1"/>
</dbReference>
<dbReference type="InterPro" id="IPR015890">
    <property type="entry name" value="Chorismate_C"/>
</dbReference>
<keyword evidence="2" id="KW-0808">Transferase</keyword>
<dbReference type="Gene3D" id="3.20.10.10">
    <property type="entry name" value="D-amino Acid Aminotransferase, subunit A, domain 2"/>
    <property type="match status" value="1"/>
</dbReference>
<dbReference type="EMBL" id="JBHLTP010000003">
    <property type="protein sequence ID" value="MFC0522914.1"/>
    <property type="molecule type" value="Genomic_DNA"/>
</dbReference>
<dbReference type="InterPro" id="IPR019999">
    <property type="entry name" value="Anth_synth_I-like"/>
</dbReference>
<dbReference type="PANTHER" id="PTHR11236">
    <property type="entry name" value="AMINOBENZOATE/ANTHRANILATE SYNTHASE"/>
    <property type="match status" value="1"/>
</dbReference>
<dbReference type="SUPFAM" id="SSF56752">
    <property type="entry name" value="D-aminoacid aminotransferase-like PLP-dependent enzymes"/>
    <property type="match status" value="1"/>
</dbReference>
<feature type="domain" description="Chorismate-utilising enzyme C-terminal" evidence="1">
    <location>
        <begin position="109"/>
        <end position="363"/>
    </location>
</feature>
<dbReference type="EC" id="2.6.1.85" evidence="2"/>
<organism evidence="2 3">
    <name type="scientific">Pontibacillus salicampi</name>
    <dbReference type="NCBI Taxonomy" id="1449801"/>
    <lineage>
        <taxon>Bacteria</taxon>
        <taxon>Bacillati</taxon>
        <taxon>Bacillota</taxon>
        <taxon>Bacilli</taxon>
        <taxon>Bacillales</taxon>
        <taxon>Bacillaceae</taxon>
        <taxon>Pontibacillus</taxon>
    </lineage>
</organism>
<dbReference type="InterPro" id="IPR043132">
    <property type="entry name" value="BCAT-like_C"/>
</dbReference>
<dbReference type="InterPro" id="IPR043131">
    <property type="entry name" value="BCAT-like_N"/>
</dbReference>
<dbReference type="InterPro" id="IPR001544">
    <property type="entry name" value="Aminotrans_IV"/>
</dbReference>
<dbReference type="InterPro" id="IPR005802">
    <property type="entry name" value="ADC_synth_comp_1"/>
</dbReference>
<dbReference type="Gene3D" id="3.60.120.10">
    <property type="entry name" value="Anthranilate synthase"/>
    <property type="match status" value="1"/>
</dbReference>
<dbReference type="PRINTS" id="PR00095">
    <property type="entry name" value="ANTSNTHASEI"/>
</dbReference>
<comment type="caution">
    <text evidence="2">The sequence shown here is derived from an EMBL/GenBank/DDBJ whole genome shotgun (WGS) entry which is preliminary data.</text>
</comment>
<evidence type="ECO:0000313" key="3">
    <source>
        <dbReference type="Proteomes" id="UP001589836"/>
    </source>
</evidence>
<dbReference type="Pfam" id="PF00425">
    <property type="entry name" value="Chorismate_bind"/>
    <property type="match status" value="1"/>
</dbReference>
<dbReference type="GO" id="GO:0046820">
    <property type="term" value="F:4-amino-4-deoxychorismate synthase activity"/>
    <property type="evidence" value="ECO:0007669"/>
    <property type="project" value="UniProtKB-EC"/>
</dbReference>
<accession>A0ABV6LKT8</accession>
<dbReference type="RefSeq" id="WP_377345437.1">
    <property type="nucleotide sequence ID" value="NZ_JBHLTP010000003.1"/>
</dbReference>
<keyword evidence="3" id="KW-1185">Reference proteome</keyword>
<evidence type="ECO:0000313" key="2">
    <source>
        <dbReference type="EMBL" id="MFC0522914.1"/>
    </source>
</evidence>
<gene>
    <name evidence="2" type="primary">pabB</name>
    <name evidence="2" type="ORF">ACFFGV_04825</name>
</gene>
<dbReference type="InterPro" id="IPR036038">
    <property type="entry name" value="Aminotransferase-like"/>
</dbReference>
<evidence type="ECO:0000259" key="1">
    <source>
        <dbReference type="Pfam" id="PF00425"/>
    </source>
</evidence>
<name>A0ABV6LKT8_9BACI</name>
<sequence>MTQNVYMQFDFTPAPLAFYKPEKVFVAYTYEEVKGIFNKLELWIAKGYYAAGYISYEAAPAFRSYLSVHESPKFPLVWFGLFSSPVPAKTDQGNGSYTLSEWRFKDEYSTYQSGIEAIRSAIEEGNTYQVNYTTRLEASFAGDDFAFYNQLQRNQASSYSAYLNLGDHSILSASPELFFQKENTLLTTKPMKGTRPRGRTVEEDNLFRQELHASEKDRAENLMIVDLLRNDLGNIAESGSVKVPSLFDLEQYPTVHQMTSTIQAVISAETSFYNLFAALFPCGSITGAPKVRTMEYIKQLEQHPREVYCGAIGYITPERDAIFNVPIRTVLLDNKAGIAAYGSGGGITWDSTVQGEYEEIQTKARLLTEKRPDFQLLESMCLDNGKFPLQSFHVKRVMESAAYFNIELDRNTVVEHLRNLQLSYPIHTYKVRLLVAKDGTLSTEAHQITPMRKPLWVSLAKRAIDSSNPFLYHKTTYRAIYDEHMEEAKEDVFSVLLWNEDEYVTEFTIGNVVIESDGEWVTPPVQCGLLAGTYREFLLQEGTIKERSITKEEVRLSSSIYLINGVRGWLPVELV</sequence>
<proteinExistence type="predicted"/>
<keyword evidence="2" id="KW-0032">Aminotransferase</keyword>
<dbReference type="NCBIfam" id="TIGR00553">
    <property type="entry name" value="pabB"/>
    <property type="match status" value="1"/>
</dbReference>
<reference evidence="2 3" key="1">
    <citation type="submission" date="2024-09" db="EMBL/GenBank/DDBJ databases">
        <authorList>
            <person name="Sun Q."/>
            <person name="Mori K."/>
        </authorList>
    </citation>
    <scope>NUCLEOTIDE SEQUENCE [LARGE SCALE GENOMIC DNA]</scope>
    <source>
        <strain evidence="2 3">NCAIM B.02529</strain>
    </source>
</reference>
<dbReference type="Pfam" id="PF01063">
    <property type="entry name" value="Aminotran_4"/>
    <property type="match status" value="1"/>
</dbReference>
<dbReference type="SUPFAM" id="SSF56322">
    <property type="entry name" value="ADC synthase"/>
    <property type="match status" value="1"/>
</dbReference>
<dbReference type="InterPro" id="IPR005801">
    <property type="entry name" value="ADC_synthase"/>
</dbReference>
<dbReference type="PANTHER" id="PTHR11236:SF50">
    <property type="entry name" value="AMINODEOXYCHORISMATE SYNTHASE COMPONENT 1"/>
    <property type="match status" value="1"/>
</dbReference>
<dbReference type="Proteomes" id="UP001589836">
    <property type="component" value="Unassembled WGS sequence"/>
</dbReference>